<dbReference type="Proteomes" id="UP000032142">
    <property type="component" value="Unassembled WGS sequence"/>
</dbReference>
<gene>
    <name evidence="1" type="ORF">F383_31395</name>
</gene>
<evidence type="ECO:0000313" key="1">
    <source>
        <dbReference type="EMBL" id="KHG24963.1"/>
    </source>
</evidence>
<sequence>MIIHCHLVDLILGFPVEPLGILKDTWEITIHIVGCQCHILDMVLHGIMHIEADSPAMVLHDVSY</sequence>
<protein>
    <submittedName>
        <fullName evidence="1">Uncharacterized protein</fullName>
    </submittedName>
</protein>
<dbReference type="EMBL" id="KN430722">
    <property type="protein sequence ID" value="KHG24963.1"/>
    <property type="molecule type" value="Genomic_DNA"/>
</dbReference>
<proteinExistence type="predicted"/>
<evidence type="ECO:0000313" key="2">
    <source>
        <dbReference type="Proteomes" id="UP000032142"/>
    </source>
</evidence>
<name>A0A0B0PEU4_GOSAR</name>
<reference evidence="2" key="1">
    <citation type="submission" date="2014-09" db="EMBL/GenBank/DDBJ databases">
        <authorList>
            <person name="Mudge J."/>
            <person name="Ramaraj T."/>
            <person name="Lindquist I.E."/>
            <person name="Bharti A.K."/>
            <person name="Sundararajan A."/>
            <person name="Cameron C.T."/>
            <person name="Woodward J.E."/>
            <person name="May G.D."/>
            <person name="Brubaker C."/>
            <person name="Broadhvest J."/>
            <person name="Wilkins T.A."/>
        </authorList>
    </citation>
    <scope>NUCLEOTIDE SEQUENCE</scope>
    <source>
        <strain evidence="2">cv. AKA8401</strain>
    </source>
</reference>
<accession>A0A0B0PEU4</accession>
<organism evidence="1 2">
    <name type="scientific">Gossypium arboreum</name>
    <name type="common">Tree cotton</name>
    <name type="synonym">Gossypium nanking</name>
    <dbReference type="NCBI Taxonomy" id="29729"/>
    <lineage>
        <taxon>Eukaryota</taxon>
        <taxon>Viridiplantae</taxon>
        <taxon>Streptophyta</taxon>
        <taxon>Embryophyta</taxon>
        <taxon>Tracheophyta</taxon>
        <taxon>Spermatophyta</taxon>
        <taxon>Magnoliopsida</taxon>
        <taxon>eudicotyledons</taxon>
        <taxon>Gunneridae</taxon>
        <taxon>Pentapetalae</taxon>
        <taxon>rosids</taxon>
        <taxon>malvids</taxon>
        <taxon>Malvales</taxon>
        <taxon>Malvaceae</taxon>
        <taxon>Malvoideae</taxon>
        <taxon>Gossypium</taxon>
    </lineage>
</organism>
<dbReference type="AlphaFoldDB" id="A0A0B0PEU4"/>
<keyword evidence="2" id="KW-1185">Reference proteome</keyword>